<dbReference type="InterPro" id="IPR006311">
    <property type="entry name" value="TAT_signal"/>
</dbReference>
<dbReference type="RefSeq" id="WP_378797321.1">
    <property type="nucleotide sequence ID" value="NZ_JBHUER010000002.1"/>
</dbReference>
<evidence type="ECO:0000313" key="1">
    <source>
        <dbReference type="EMBL" id="MFD1702216.1"/>
    </source>
</evidence>
<proteinExistence type="predicted"/>
<name>A0ABW4K528_9HYPH</name>
<dbReference type="EMBL" id="JBHUER010000002">
    <property type="protein sequence ID" value="MFD1702216.1"/>
    <property type="molecule type" value="Genomic_DNA"/>
</dbReference>
<organism evidence="1 2">
    <name type="scientific">Methylopila henanensis</name>
    <dbReference type="NCBI Taxonomy" id="873516"/>
    <lineage>
        <taxon>Bacteria</taxon>
        <taxon>Pseudomonadati</taxon>
        <taxon>Pseudomonadota</taxon>
        <taxon>Alphaproteobacteria</taxon>
        <taxon>Hyphomicrobiales</taxon>
        <taxon>Methylopilaceae</taxon>
        <taxon>Methylopila</taxon>
    </lineage>
</organism>
<gene>
    <name evidence="1" type="ORF">ACFSCV_04290</name>
</gene>
<evidence type="ECO:0000313" key="2">
    <source>
        <dbReference type="Proteomes" id="UP001597308"/>
    </source>
</evidence>
<comment type="caution">
    <text evidence="1">The sequence shown here is derived from an EMBL/GenBank/DDBJ whole genome shotgun (WGS) entry which is preliminary data.</text>
</comment>
<protein>
    <submittedName>
        <fullName evidence="1">Uncharacterized protein</fullName>
    </submittedName>
</protein>
<sequence length="201" mass="21034">MTESSKTVEPPSRRRRFLSRVAAGVGGFAAAAAATVAAVHDARTPKAAPAVAPGAAIETGRWRVSASNARVIAETPDGLRLLNGKTAFAADLALENLTSVTSNAFYRLVALKDPPAGVDPKPSFYLARDGALLWSLHPRMAETVTAVWTLPPGVAPPREARLAVTGETFKPKDNLYAAPGWFDPKVVAEVTLPVAGGEAAR</sequence>
<keyword evidence="2" id="KW-1185">Reference proteome</keyword>
<dbReference type="PROSITE" id="PS51318">
    <property type="entry name" value="TAT"/>
    <property type="match status" value="1"/>
</dbReference>
<dbReference type="Proteomes" id="UP001597308">
    <property type="component" value="Unassembled WGS sequence"/>
</dbReference>
<accession>A0ABW4K528</accession>
<reference evidence="2" key="1">
    <citation type="journal article" date="2019" name="Int. J. Syst. Evol. Microbiol.">
        <title>The Global Catalogue of Microorganisms (GCM) 10K type strain sequencing project: providing services to taxonomists for standard genome sequencing and annotation.</title>
        <authorList>
            <consortium name="The Broad Institute Genomics Platform"/>
            <consortium name="The Broad Institute Genome Sequencing Center for Infectious Disease"/>
            <person name="Wu L."/>
            <person name="Ma J."/>
        </authorList>
    </citation>
    <scope>NUCLEOTIDE SEQUENCE [LARGE SCALE GENOMIC DNA]</scope>
    <source>
        <strain evidence="2">KCTC 23707</strain>
    </source>
</reference>